<dbReference type="Proteomes" id="UP000599074">
    <property type="component" value="Unassembled WGS sequence"/>
</dbReference>
<comment type="similarity">
    <text evidence="1">Belongs to the leucine-binding protein family.</text>
</comment>
<evidence type="ECO:0000313" key="6">
    <source>
        <dbReference type="Proteomes" id="UP000599074"/>
    </source>
</evidence>
<evidence type="ECO:0000259" key="4">
    <source>
        <dbReference type="Pfam" id="PF13458"/>
    </source>
</evidence>
<dbReference type="InterPro" id="IPR028082">
    <property type="entry name" value="Peripla_BP_I"/>
</dbReference>
<name>A0A8J3X0F9_9ACTN</name>
<evidence type="ECO:0000256" key="2">
    <source>
        <dbReference type="ARBA" id="ARBA00022729"/>
    </source>
</evidence>
<proteinExistence type="inferred from homology"/>
<dbReference type="PANTHER" id="PTHR30483:SF6">
    <property type="entry name" value="PERIPLASMIC BINDING PROTEIN OF ABC TRANSPORTER FOR NATURAL AMINO ACIDS"/>
    <property type="match status" value="1"/>
</dbReference>
<comment type="caution">
    <text evidence="5">The sequence shown here is derived from an EMBL/GenBank/DDBJ whole genome shotgun (WGS) entry which is preliminary data.</text>
</comment>
<dbReference type="AlphaFoldDB" id="A0A8J3X0F9"/>
<dbReference type="PROSITE" id="PS51257">
    <property type="entry name" value="PROKAR_LIPOPROTEIN"/>
    <property type="match status" value="1"/>
</dbReference>
<dbReference type="PANTHER" id="PTHR30483">
    <property type="entry name" value="LEUCINE-SPECIFIC-BINDING PROTEIN"/>
    <property type="match status" value="1"/>
</dbReference>
<organism evidence="5 6">
    <name type="scientific">Planosporangium mesophilum</name>
    <dbReference type="NCBI Taxonomy" id="689768"/>
    <lineage>
        <taxon>Bacteria</taxon>
        <taxon>Bacillati</taxon>
        <taxon>Actinomycetota</taxon>
        <taxon>Actinomycetes</taxon>
        <taxon>Micromonosporales</taxon>
        <taxon>Micromonosporaceae</taxon>
        <taxon>Planosporangium</taxon>
    </lineage>
</organism>
<dbReference type="EMBL" id="BOON01000019">
    <property type="protein sequence ID" value="GII22641.1"/>
    <property type="molecule type" value="Genomic_DNA"/>
</dbReference>
<dbReference type="Gene3D" id="3.40.50.2300">
    <property type="match status" value="2"/>
</dbReference>
<evidence type="ECO:0000313" key="5">
    <source>
        <dbReference type="EMBL" id="GII22641.1"/>
    </source>
</evidence>
<dbReference type="InterPro" id="IPR051010">
    <property type="entry name" value="BCAA_transport"/>
</dbReference>
<feature type="chain" id="PRO_5039313937" evidence="3">
    <location>
        <begin position="24"/>
        <end position="414"/>
    </location>
</feature>
<dbReference type="InterPro" id="IPR028081">
    <property type="entry name" value="Leu-bd"/>
</dbReference>
<keyword evidence="2 3" id="KW-0732">Signal</keyword>
<feature type="domain" description="Leucine-binding protein" evidence="4">
    <location>
        <begin position="65"/>
        <end position="400"/>
    </location>
</feature>
<keyword evidence="6" id="KW-1185">Reference proteome</keyword>
<sequence length="414" mass="43483">MRVQTRPGRLALGLLAVPLLITAGCGRVPTPTKAGDAGGGGHPQVDSAGKVVCRDGSPGVTAKELRIGVDAELTGKAALSGANAKRSLDMAVDDINKTGGILGKHVTVVYNDNQSTNPGAVNALNKSVSGDNVFALIGPIRSTQVQAMTEIIKSQRLPTMIGATNASLTEQGGGYIFRFRPPDSLTGQAIVAYARKQFSPKKIAILHDSDAFGSGGAAVIEKAAKDAGISVQKASYTTGDKDYTAQLSSLRSFGPDVFTTYATNSEDVVIFARQLQELGITTPVVGGPSITSQVSFDLGQQYLQGWRAIVDFQLNAGDVNKAWAAEYQQRYGSKPDLFGAWQRDAMYFMKAALEKSGCDRQAFLAALHTVETDGVQGHLTSNKQGDVNANLLVVQVRGGGAEVVEDATKLLPAA</sequence>
<reference evidence="5" key="1">
    <citation type="submission" date="2021-01" db="EMBL/GenBank/DDBJ databases">
        <title>Whole genome shotgun sequence of Planosporangium mesophilum NBRC 109066.</title>
        <authorList>
            <person name="Komaki H."/>
            <person name="Tamura T."/>
        </authorList>
    </citation>
    <scope>NUCLEOTIDE SEQUENCE</scope>
    <source>
        <strain evidence="5">NBRC 109066</strain>
    </source>
</reference>
<dbReference type="Pfam" id="PF13458">
    <property type="entry name" value="Peripla_BP_6"/>
    <property type="match status" value="1"/>
</dbReference>
<dbReference type="RefSeq" id="WP_168115439.1">
    <property type="nucleotide sequence ID" value="NZ_BOON01000019.1"/>
</dbReference>
<evidence type="ECO:0000256" key="3">
    <source>
        <dbReference type="SAM" id="SignalP"/>
    </source>
</evidence>
<feature type="signal peptide" evidence="3">
    <location>
        <begin position="1"/>
        <end position="23"/>
    </location>
</feature>
<accession>A0A8J3X0F9</accession>
<dbReference type="SUPFAM" id="SSF53822">
    <property type="entry name" value="Periplasmic binding protein-like I"/>
    <property type="match status" value="1"/>
</dbReference>
<evidence type="ECO:0000256" key="1">
    <source>
        <dbReference type="ARBA" id="ARBA00010062"/>
    </source>
</evidence>
<protein>
    <submittedName>
        <fullName evidence="5">Amino acid-binding protein</fullName>
    </submittedName>
</protein>
<gene>
    <name evidence="5" type="ORF">Pme01_22380</name>
</gene>